<keyword evidence="4 9" id="KW-1133">Transmembrane helix</keyword>
<dbReference type="OrthoDB" id="197980at2759"/>
<dbReference type="Pfam" id="PF00520">
    <property type="entry name" value="Ion_trans"/>
    <property type="match status" value="1"/>
</dbReference>
<evidence type="ECO:0000256" key="8">
    <source>
        <dbReference type="SAM" id="MobiDB-lite"/>
    </source>
</evidence>
<dbReference type="EMBL" id="FN649731">
    <property type="protein sequence ID" value="CBJ49208.1"/>
    <property type="molecule type" value="Genomic_DNA"/>
</dbReference>
<evidence type="ECO:0000259" key="10">
    <source>
        <dbReference type="Pfam" id="PF00520"/>
    </source>
</evidence>
<feature type="transmembrane region" description="Helical" evidence="9">
    <location>
        <begin position="658"/>
        <end position="677"/>
    </location>
</feature>
<dbReference type="EMBL" id="FN648389">
    <property type="protein sequence ID" value="CBJ49208.1"/>
    <property type="molecule type" value="Genomic_DNA"/>
</dbReference>
<keyword evidence="3 9" id="KW-0812">Transmembrane</keyword>
<keyword evidence="12" id="KW-1185">Reference proteome</keyword>
<evidence type="ECO:0000256" key="1">
    <source>
        <dbReference type="ARBA" id="ARBA00004141"/>
    </source>
</evidence>
<dbReference type="GO" id="GO:0034703">
    <property type="term" value="C:cation channel complex"/>
    <property type="evidence" value="ECO:0007669"/>
    <property type="project" value="TreeGrafter"/>
</dbReference>
<evidence type="ECO:0000256" key="2">
    <source>
        <dbReference type="ARBA" id="ARBA00022448"/>
    </source>
</evidence>
<protein>
    <submittedName>
        <fullName evidence="11">Transient Receptor Potential Channel</fullName>
    </submittedName>
</protein>
<feature type="transmembrane region" description="Helical" evidence="9">
    <location>
        <begin position="851"/>
        <end position="872"/>
    </location>
</feature>
<feature type="transmembrane region" description="Helical" evidence="9">
    <location>
        <begin position="892"/>
        <end position="915"/>
    </location>
</feature>
<dbReference type="PANTHER" id="PTHR10117">
    <property type="entry name" value="TRANSIENT RECEPTOR POTENTIAL CHANNEL"/>
    <property type="match status" value="1"/>
</dbReference>
<dbReference type="InParanoid" id="D7FR83"/>
<dbReference type="GO" id="GO:0051480">
    <property type="term" value="P:regulation of cytosolic calcium ion concentration"/>
    <property type="evidence" value="ECO:0007669"/>
    <property type="project" value="TreeGrafter"/>
</dbReference>
<evidence type="ECO:0000256" key="7">
    <source>
        <dbReference type="ARBA" id="ARBA00023303"/>
    </source>
</evidence>
<feature type="transmembrane region" description="Helical" evidence="9">
    <location>
        <begin position="598"/>
        <end position="615"/>
    </location>
</feature>
<name>D7FR83_ECTSI</name>
<sequence length="1025" mass="110464">MSGNDAFSSSGTAPPALVPSGGQAHGGGAREKLAALGPGSPRDAEGGPVMASGKWLLAVSRNDGGQSELDGEESGRTIAEDVQGRRSGRVEVKEGSVGQTTEESRGLPASVAGAIGRPGKTFTGAPNDIISGQVHGGGVRKKLSPRGTGSGRQTSGGSRGGPSGGESRPKPSGAVSQEKRSMFPEESTLLGAIRSGQPEAVSEVLERMDQAQATRELLDPNLIALAARVGDCQLFESILAAMLETVTTCEVSERVCGLEVNKKRGAVGEKWLTSQIVHQRGVVSSRALAMYRMTSRLASSPASQVARLLAEAFSVATTEAQGVRHTIEDPLRGLSMLLQHGTKPHPTDLVILCRAIDYEELDECLFQAVASAKNSFIPSLNLSFAFRDAIRSAASERDRRVLARLQHDVDSILTETLNRLPQSVCGLSGGMAACTALLEPEVADDSSTYGERGPLARALGCTHRIVTFATTPLCMNFMLLKFTRGLPALKDGHSVLILEKSRLDIREEAKGHESLTALCPGSILGGFLPRVGKLLWDDDRLAPLTFFPGAHFIATGVVALPNSYYKVPLMRMALEAMIFTAALAFFTSRVLLFEKGQLTIAEVAFAIYVVAAIMLEATEMWKDLAGYLLDRWKAPHFLALVVALAAFLARAIDPDSSWGRGLYAVGSPLMYWRLLYYAQVIPSQGSTIQVLYGMASELGQFFVVMGVVILGFAMSFFALFRDVKGETIRGALLDAFQAMLGEVGLFDDFVGEKHDLAATVLLVSYLVVMTIMLLNLLIAVLSTAHGKVEEAVLIRVSRARVYTHYRWVVATDALPAPFNLAQLVVLLPCKMVDVLFKGNTYPIARRGVGRIVFWLLLGPGAILGGVFVWLVSTPKALFAIWGKRSLSIASRLGRTMLCLLWITLGVPLCLVVSWVTQATRVLFGRTFGLEGARSSGPIIYTVDDMLREVTGVGMAALRMHLKNPVASEKCYVSARVEDRLATVDLQALRFHVEDMAKEHIEAAHRRLEKQLDEKLEGFLAKLSAT</sequence>
<dbReference type="GO" id="GO:0005886">
    <property type="term" value="C:plasma membrane"/>
    <property type="evidence" value="ECO:0007669"/>
    <property type="project" value="TreeGrafter"/>
</dbReference>
<dbReference type="InterPro" id="IPR005821">
    <property type="entry name" value="Ion_trans_dom"/>
</dbReference>
<feature type="compositionally biased region" description="Low complexity" evidence="8">
    <location>
        <begin position="145"/>
        <end position="156"/>
    </location>
</feature>
<keyword evidence="6 9" id="KW-0472">Membrane</keyword>
<keyword evidence="7" id="KW-0407">Ion channel</keyword>
<keyword evidence="5" id="KW-0406">Ion transport</keyword>
<evidence type="ECO:0000313" key="12">
    <source>
        <dbReference type="Proteomes" id="UP000002630"/>
    </source>
</evidence>
<organism evidence="11 12">
    <name type="scientific">Ectocarpus siliculosus</name>
    <name type="common">Brown alga</name>
    <name type="synonym">Conferva siliculosa</name>
    <dbReference type="NCBI Taxonomy" id="2880"/>
    <lineage>
        <taxon>Eukaryota</taxon>
        <taxon>Sar</taxon>
        <taxon>Stramenopiles</taxon>
        <taxon>Ochrophyta</taxon>
        <taxon>PX clade</taxon>
        <taxon>Phaeophyceae</taxon>
        <taxon>Ectocarpales</taxon>
        <taxon>Ectocarpaceae</taxon>
        <taxon>Ectocarpus</taxon>
    </lineage>
</organism>
<feature type="transmembrane region" description="Helical" evidence="9">
    <location>
        <begin position="756"/>
        <end position="781"/>
    </location>
</feature>
<evidence type="ECO:0000313" key="11">
    <source>
        <dbReference type="EMBL" id="CBJ49208.1"/>
    </source>
</evidence>
<dbReference type="Proteomes" id="UP000002630">
    <property type="component" value="Linkage Group LG06"/>
</dbReference>
<evidence type="ECO:0000256" key="3">
    <source>
        <dbReference type="ARBA" id="ARBA00022692"/>
    </source>
</evidence>
<feature type="region of interest" description="Disordered" evidence="8">
    <location>
        <begin position="1"/>
        <end position="183"/>
    </location>
</feature>
<dbReference type="GO" id="GO:0015279">
    <property type="term" value="F:store-operated calcium channel activity"/>
    <property type="evidence" value="ECO:0007669"/>
    <property type="project" value="TreeGrafter"/>
</dbReference>
<evidence type="ECO:0000256" key="9">
    <source>
        <dbReference type="SAM" id="Phobius"/>
    </source>
</evidence>
<comment type="subcellular location">
    <subcellularLocation>
        <location evidence="1">Membrane</location>
        <topology evidence="1">Multi-pass membrane protein</topology>
    </subcellularLocation>
</comment>
<dbReference type="InterPro" id="IPR002153">
    <property type="entry name" value="TRPC_channel"/>
</dbReference>
<evidence type="ECO:0000256" key="6">
    <source>
        <dbReference type="ARBA" id="ARBA00023136"/>
    </source>
</evidence>
<feature type="compositionally biased region" description="Basic and acidic residues" evidence="8">
    <location>
        <begin position="73"/>
        <end position="94"/>
    </location>
</feature>
<feature type="transmembrane region" description="Helical" evidence="9">
    <location>
        <begin position="572"/>
        <end position="592"/>
    </location>
</feature>
<keyword evidence="2" id="KW-0813">Transport</keyword>
<gene>
    <name evidence="11" type="ORF">Esi_0211_0032</name>
</gene>
<evidence type="ECO:0000256" key="4">
    <source>
        <dbReference type="ARBA" id="ARBA00022989"/>
    </source>
</evidence>
<keyword evidence="11" id="KW-0675">Receptor</keyword>
<proteinExistence type="predicted"/>
<dbReference type="PANTHER" id="PTHR10117:SF54">
    <property type="entry name" value="TRANSIENT RECEPTOR POTENTIAL-GAMMA PROTEIN"/>
    <property type="match status" value="1"/>
</dbReference>
<dbReference type="GO" id="GO:0070679">
    <property type="term" value="F:inositol 1,4,5 trisphosphate binding"/>
    <property type="evidence" value="ECO:0007669"/>
    <property type="project" value="TreeGrafter"/>
</dbReference>
<feature type="transmembrane region" description="Helical" evidence="9">
    <location>
        <begin position="698"/>
        <end position="720"/>
    </location>
</feature>
<accession>D7FR83</accession>
<reference evidence="11 12" key="1">
    <citation type="journal article" date="2010" name="Nature">
        <title>The Ectocarpus genome and the independent evolution of multicellularity in brown algae.</title>
        <authorList>
            <person name="Cock J.M."/>
            <person name="Sterck L."/>
            <person name="Rouze P."/>
            <person name="Scornet D."/>
            <person name="Allen A.E."/>
            <person name="Amoutzias G."/>
            <person name="Anthouard V."/>
            <person name="Artiguenave F."/>
            <person name="Aury J.M."/>
            <person name="Badger J.H."/>
            <person name="Beszteri B."/>
            <person name="Billiau K."/>
            <person name="Bonnet E."/>
            <person name="Bothwell J.H."/>
            <person name="Bowler C."/>
            <person name="Boyen C."/>
            <person name="Brownlee C."/>
            <person name="Carrano C.J."/>
            <person name="Charrier B."/>
            <person name="Cho G.Y."/>
            <person name="Coelho S.M."/>
            <person name="Collen J."/>
            <person name="Corre E."/>
            <person name="Da Silva C."/>
            <person name="Delage L."/>
            <person name="Delaroque N."/>
            <person name="Dittami S.M."/>
            <person name="Doulbeau S."/>
            <person name="Elias M."/>
            <person name="Farnham G."/>
            <person name="Gachon C.M."/>
            <person name="Gschloessl B."/>
            <person name="Heesch S."/>
            <person name="Jabbari K."/>
            <person name="Jubin C."/>
            <person name="Kawai H."/>
            <person name="Kimura K."/>
            <person name="Kloareg B."/>
            <person name="Kupper F.C."/>
            <person name="Lang D."/>
            <person name="Le Bail A."/>
            <person name="Leblanc C."/>
            <person name="Lerouge P."/>
            <person name="Lohr M."/>
            <person name="Lopez P.J."/>
            <person name="Martens C."/>
            <person name="Maumus F."/>
            <person name="Michel G."/>
            <person name="Miranda-Saavedra D."/>
            <person name="Morales J."/>
            <person name="Moreau H."/>
            <person name="Motomura T."/>
            <person name="Nagasato C."/>
            <person name="Napoli C.A."/>
            <person name="Nelson D.R."/>
            <person name="Nyvall-Collen P."/>
            <person name="Peters A.F."/>
            <person name="Pommier C."/>
            <person name="Potin P."/>
            <person name="Poulain J."/>
            <person name="Quesneville H."/>
            <person name="Read B."/>
            <person name="Rensing S.A."/>
            <person name="Ritter A."/>
            <person name="Rousvoal S."/>
            <person name="Samanta M."/>
            <person name="Samson G."/>
            <person name="Schroeder D.C."/>
            <person name="Segurens B."/>
            <person name="Strittmatter M."/>
            <person name="Tonon T."/>
            <person name="Tregear J.W."/>
            <person name="Valentin K."/>
            <person name="von Dassow P."/>
            <person name="Yamagishi T."/>
            <person name="Van de Peer Y."/>
            <person name="Wincker P."/>
        </authorList>
    </citation>
    <scope>NUCLEOTIDE SEQUENCE [LARGE SCALE GENOMIC DNA]</scope>
    <source>
        <strain evidence="12">Ec32 / CCAP1310/4</strain>
    </source>
</reference>
<feature type="transmembrane region" description="Helical" evidence="9">
    <location>
        <begin position="636"/>
        <end position="652"/>
    </location>
</feature>
<evidence type="ECO:0000256" key="5">
    <source>
        <dbReference type="ARBA" id="ARBA00023065"/>
    </source>
</evidence>
<dbReference type="AlphaFoldDB" id="D7FR83"/>
<feature type="domain" description="Ion transport" evidence="10">
    <location>
        <begin position="594"/>
        <end position="789"/>
    </location>
</feature>
<feature type="compositionally biased region" description="Polar residues" evidence="8">
    <location>
        <begin position="1"/>
        <end position="12"/>
    </location>
</feature>
<dbReference type="STRING" id="2880.D7FR83"/>